<dbReference type="CDD" id="cd10150">
    <property type="entry name" value="CobN_like"/>
    <property type="match status" value="1"/>
</dbReference>
<evidence type="ECO:0000313" key="3">
    <source>
        <dbReference type="Proteomes" id="UP000003706"/>
    </source>
</evidence>
<accession>H1L0M8</accession>
<dbReference type="AlphaFoldDB" id="H1L0M8"/>
<keyword evidence="3" id="KW-1185">Reference proteome</keyword>
<sequence length="1216" mass="140120">MTKIINVLKFYGDYMKTITALMWASYCSILMRAWEELKKESNLNIDLKLYSTREMPDKLDDFLNDAKASDVVFIYRTSTDDFYDGIDTNEFKNLIITSQDPVYWNSKLSHDAYLYTVYGGIENFKNLLLYLIKETLNINIPTSPPKEFPFQGIYYKGKIFESLDEFLNNANFNKKNTVGVLFSRHYLVNEDMEVVDALINKLEEYFNVIPVFSYGAKNEDLNAVGSGECVLKYFFKNEKPIIDVLINLLSFPLGTVIEKGSLKKLQGVDILKKLNIPVFHPIVSYYKTYEEWKNDMQGLSTDIGWTVALPEFEGVIEPIIIGTVHKDGNLEKKLPIHDRIDKVVKRVKRWIELKNKPKKDRKVVFILHNAACASVEATVGSAAHLDSFESLIRIMRRMKEEGYYIENIPKDGKELAKLILDKKAISEFRWTTVNEIIAKGGYLYLMDEEEYMEYFKTLPEKVKKKVLDTWGDLNGKDIPASMVYKDNSGKNKIVITGLKFGNAYVCVQPKRGCAGARCDGNVCKILHDPECPPTHQYIATYKYFSEIADVMIHVGTHGSLEFLPGKNVGLSNECYPDICVNDIPHLYIYNSDNPPEGTIAKRRSYAVLIDHMQTVMTDAMNEEPETLDNYVNEYLKEMDASRRHQLEHLIVEEVKKTNLLKIKEKIERIEKEGNIHSNFREIFDELRNTLEMIRNSKMNDGMHIFGELPRGERRVEFINAILEFEYRRKLQDEIRKVLNGEDIEDKELKEKILDLNERIEQSKEIESLLKAIDVKYIEPGSSGLITRGGDDILPTGRNFYSLDPYKVPTKAAYRVGVLLSERLIEKYLKENGKYPENIAIYWMASDIMWADGEGMAQILHLLGVRPKWKHGKVVGVEVIPLEELGRPRIDVTIRVSGILRDNFPNCMEIVDEAITKVAKLDEPIEMNFVKKHVLEGLEGGLSFREATYRIFSSKPGTYGNGVKYAVYASAWENEEDLKDAFMFWNSYAYGKNAYGIYAKDAFENVLKSVDLTFNKTVTDEYDLFGCCCYFGTHGGLTNAARVISKRDVKAYYGDTRNPNKVEVRTLKEEIERVSLSKLLNPKWIEGMKRHGYKGAGDIAKRVGRVFGWSATTKEVENWIFDEIFNTYVKNEENRKFFKENNIYALEEIGRRLLEAYQRGLWKTSEENIEELKMIYLEIEGDIEETYGDVDIGEFQGGSIDIDLTWKEKLKENLAIK</sequence>
<dbReference type="InterPro" id="IPR003672">
    <property type="entry name" value="CobN/Mg_chltase"/>
</dbReference>
<dbReference type="EC" id="6.6.1.1" evidence="2"/>
<evidence type="ECO:0000313" key="2">
    <source>
        <dbReference type="EMBL" id="EHP84645.1"/>
    </source>
</evidence>
<dbReference type="Pfam" id="PF02514">
    <property type="entry name" value="CobN-Mg_chel"/>
    <property type="match status" value="2"/>
</dbReference>
<comment type="caution">
    <text evidence="2">The sequence shown here is derived from an EMBL/GenBank/DDBJ whole genome shotgun (WGS) entry which is preliminary data.</text>
</comment>
<proteinExistence type="predicted"/>
<protein>
    <submittedName>
        <fullName evidence="2">Magnesium chelatase</fullName>
        <ecNumber evidence="2">6.6.1.1</ecNumber>
    </submittedName>
</protein>
<evidence type="ECO:0000259" key="1">
    <source>
        <dbReference type="Pfam" id="PF02514"/>
    </source>
</evidence>
<dbReference type="NCBIfam" id="NF004643">
    <property type="entry name" value="PRK05989.2-1"/>
    <property type="match status" value="1"/>
</dbReference>
<dbReference type="EMBL" id="AGJL01000048">
    <property type="protein sequence ID" value="EHP84645.1"/>
    <property type="molecule type" value="Genomic_DNA"/>
</dbReference>
<dbReference type="GO" id="GO:0016851">
    <property type="term" value="F:magnesium chelatase activity"/>
    <property type="evidence" value="ECO:0007669"/>
    <property type="project" value="UniProtKB-EC"/>
</dbReference>
<gene>
    <name evidence="2" type="ORF">MetfoDRAFT_1602</name>
</gene>
<dbReference type="PANTHER" id="PTHR44119:SF7">
    <property type="entry name" value="MAGNESIUM CHELATASE SUBUNIT"/>
    <property type="match status" value="1"/>
</dbReference>
<dbReference type="Proteomes" id="UP000003706">
    <property type="component" value="Unassembled WGS sequence"/>
</dbReference>
<dbReference type="PANTHER" id="PTHR44119">
    <property type="entry name" value="MAGNESIUM-CHELATASE SUBUNIT CHLH, CHLOROPLASTIC"/>
    <property type="match status" value="1"/>
</dbReference>
<feature type="domain" description="CobN/magnesium chelatase" evidence="1">
    <location>
        <begin position="740"/>
        <end position="1167"/>
    </location>
</feature>
<name>H1L0M8_9EURY</name>
<feature type="domain" description="CobN/magnesium chelatase" evidence="1">
    <location>
        <begin position="115"/>
        <end position="738"/>
    </location>
</feature>
<reference evidence="2 3" key="1">
    <citation type="submission" date="2011-09" db="EMBL/GenBank/DDBJ databases">
        <title>The draft genome of Methanotorris formicicus Mc-S-70.</title>
        <authorList>
            <consortium name="US DOE Joint Genome Institute (JGI-PGF)"/>
            <person name="Lucas S."/>
            <person name="Han J."/>
            <person name="Lapidus A."/>
            <person name="Cheng J.-F."/>
            <person name="Goodwin L."/>
            <person name="Pitluck S."/>
            <person name="Peters L."/>
            <person name="Land M.L."/>
            <person name="Hauser L."/>
            <person name="Sieprawska-Lupa M."/>
            <person name="Takai K."/>
            <person name="Miyazaki J."/>
            <person name="Whitman W."/>
            <person name="Woyke T.J."/>
        </authorList>
    </citation>
    <scope>NUCLEOTIDE SEQUENCE [LARGE SCALE GENOMIC DNA]</scope>
    <source>
        <strain evidence="2 3">Mc-S-70</strain>
    </source>
</reference>
<dbReference type="STRING" id="647171.MetfoDRAFT_1602"/>
<dbReference type="PATRIC" id="fig|647171.4.peg.1560"/>
<organism evidence="2 3">
    <name type="scientific">Methanotorris formicicus Mc-S-70</name>
    <dbReference type="NCBI Taxonomy" id="647171"/>
    <lineage>
        <taxon>Archaea</taxon>
        <taxon>Methanobacteriati</taxon>
        <taxon>Methanobacteriota</taxon>
        <taxon>Methanomada group</taxon>
        <taxon>Methanococci</taxon>
        <taxon>Methanococcales</taxon>
        <taxon>Methanocaldococcaceae</taxon>
        <taxon>Methanotorris</taxon>
    </lineage>
</organism>
<keyword evidence="2" id="KW-0436">Ligase</keyword>